<dbReference type="EMBL" id="WVUD01000001">
    <property type="protein sequence ID" value="MYL81633.1"/>
    <property type="molecule type" value="Genomic_DNA"/>
</dbReference>
<proteinExistence type="predicted"/>
<dbReference type="PANTHER" id="PTHR11941:SF133">
    <property type="entry name" value="1,2-EPOXYPHENYLACETYL-COA ISOMERASE"/>
    <property type="match status" value="1"/>
</dbReference>
<accession>A0A7C9MIS9</accession>
<dbReference type="InterPro" id="IPR029045">
    <property type="entry name" value="ClpP/crotonase-like_dom_sf"/>
</dbReference>
<dbReference type="AlphaFoldDB" id="A0A7C9MIS9"/>
<dbReference type="GO" id="GO:0006635">
    <property type="term" value="P:fatty acid beta-oxidation"/>
    <property type="evidence" value="ECO:0007669"/>
    <property type="project" value="TreeGrafter"/>
</dbReference>
<protein>
    <submittedName>
        <fullName evidence="1">Enoyl-CoA hydratase/isomerase family protein</fullName>
    </submittedName>
</protein>
<gene>
    <name evidence="1" type="ORF">GTA51_00580</name>
</gene>
<keyword evidence="2" id="KW-1185">Reference proteome</keyword>
<dbReference type="RefSeq" id="WP_160957810.1">
    <property type="nucleotide sequence ID" value="NZ_WVUD01000001.1"/>
</dbReference>
<dbReference type="SUPFAM" id="SSF52096">
    <property type="entry name" value="ClpP/crotonase"/>
    <property type="match status" value="1"/>
</dbReference>
<dbReference type="InterPro" id="IPR001753">
    <property type="entry name" value="Enoyl-CoA_hydra/iso"/>
</dbReference>
<comment type="caution">
    <text evidence="1">The sequence shown here is derived from an EMBL/GenBank/DDBJ whole genome shotgun (WGS) entry which is preliminary data.</text>
</comment>
<dbReference type="GO" id="GO:0016853">
    <property type="term" value="F:isomerase activity"/>
    <property type="evidence" value="ECO:0007669"/>
    <property type="project" value="UniProtKB-KW"/>
</dbReference>
<dbReference type="OrthoDB" id="5365311at2"/>
<organism evidence="1 2">
    <name type="scientific">Solidesulfovibrio aerotolerans</name>
    <dbReference type="NCBI Taxonomy" id="295255"/>
    <lineage>
        <taxon>Bacteria</taxon>
        <taxon>Pseudomonadati</taxon>
        <taxon>Thermodesulfobacteriota</taxon>
        <taxon>Desulfovibrionia</taxon>
        <taxon>Desulfovibrionales</taxon>
        <taxon>Desulfovibrionaceae</taxon>
        <taxon>Solidesulfovibrio</taxon>
    </lineage>
</organism>
<name>A0A7C9MIS9_9BACT</name>
<dbReference type="Pfam" id="PF00378">
    <property type="entry name" value="ECH_1"/>
    <property type="match status" value="1"/>
</dbReference>
<reference evidence="1 2" key="1">
    <citation type="submission" date="2020-01" db="EMBL/GenBank/DDBJ databases">
        <title>Genome sequence of Desulfovibrio aerotolerans DSM 16695(T).</title>
        <authorList>
            <person name="Karnachuk O."/>
            <person name="Avakyan M."/>
            <person name="Mardanov A."/>
            <person name="Kadnikov V."/>
            <person name="Ravin N."/>
        </authorList>
    </citation>
    <scope>NUCLEOTIDE SEQUENCE [LARGE SCALE GENOMIC DNA]</scope>
    <source>
        <strain evidence="1 2">DSM 16695</strain>
    </source>
</reference>
<evidence type="ECO:0000313" key="2">
    <source>
        <dbReference type="Proteomes" id="UP000482487"/>
    </source>
</evidence>
<keyword evidence="1" id="KW-0413">Isomerase</keyword>
<dbReference type="PANTHER" id="PTHR11941">
    <property type="entry name" value="ENOYL-COA HYDRATASE-RELATED"/>
    <property type="match status" value="1"/>
</dbReference>
<sequence length="267" mass="29856">MESTTSLVTDNEFFTAQRRDSMLIVRGKPHFTRHAGDLKKIDTFFDHLEIIARTDEVNVVTFIGSPEKSGGDDTMEFFESLVCSRREDYLLQRLLNLVNSYAITMAGLNKVTINADTGRISLFHLSMALACDYRIVSENTVFENTFAELGTIPKGGGGYFLSRMLGSGKAAEVLQWPRFSAEEALTLGIVDKIVPQAKLEEAALTIADYYQEPQVATMLALRKLLKSDLNELRRSLEIEDMLLLNRVNSPAFRTALEARRATHPKGA</sequence>
<evidence type="ECO:0000313" key="1">
    <source>
        <dbReference type="EMBL" id="MYL81633.1"/>
    </source>
</evidence>
<dbReference type="Proteomes" id="UP000482487">
    <property type="component" value="Unassembled WGS sequence"/>
</dbReference>
<dbReference type="CDD" id="cd06558">
    <property type="entry name" value="crotonase-like"/>
    <property type="match status" value="1"/>
</dbReference>
<dbReference type="Gene3D" id="3.90.226.10">
    <property type="entry name" value="2-enoyl-CoA Hydratase, Chain A, domain 1"/>
    <property type="match status" value="1"/>
</dbReference>